<dbReference type="InterPro" id="IPR003724">
    <property type="entry name" value="CblAdoTrfase_CobA"/>
</dbReference>
<evidence type="ECO:0000313" key="2">
    <source>
        <dbReference type="Proteomes" id="UP000215559"/>
    </source>
</evidence>
<evidence type="ECO:0000313" key="1">
    <source>
        <dbReference type="EMBL" id="OYD14779.1"/>
    </source>
</evidence>
<dbReference type="EMBL" id="NOZP01000137">
    <property type="protein sequence ID" value="OYD14779.1"/>
    <property type="molecule type" value="Genomic_DNA"/>
</dbReference>
<reference evidence="1 2" key="1">
    <citation type="submission" date="2017-07" db="EMBL/GenBank/DDBJ databases">
        <title>Recovery of genomes from metagenomes via a dereplication, aggregation, and scoring strategy.</title>
        <authorList>
            <person name="Sieber C.M."/>
            <person name="Probst A.J."/>
            <person name="Sharrar A."/>
            <person name="Thomas B.C."/>
            <person name="Hess M."/>
            <person name="Tringe S.G."/>
            <person name="Banfield J.F."/>
        </authorList>
    </citation>
    <scope>NUCLEOTIDE SEQUENCE [LARGE SCALE GENOMIC DNA]</scope>
    <source>
        <strain evidence="1">JGI_Cruoil_03_51_56</strain>
    </source>
</reference>
<dbReference type="PIRSF" id="PIRSF015617">
    <property type="entry name" value="Adensltrnsf_CobA"/>
    <property type="match status" value="1"/>
</dbReference>
<sequence length="169" mass="18291">MLQVYTGNGKGKTTAAFGQALRATGHGWHVLIVQFMKGYPDCGEVIAAKGIENLEVVQTGTPAFVEKGNPSSDDLAGARRGLKTAREAISSGNYQMIVLDELNVAVEYGLLSVEDALDLVAKCPDDLELVFTGRYARKEIIDRAGLVSEVREIKHPAQQGLLNRKGIDY</sequence>
<comment type="caution">
    <text evidence="1">The sequence shown here is derived from an EMBL/GenBank/DDBJ whole genome shotgun (WGS) entry which is preliminary data.</text>
</comment>
<keyword evidence="1" id="KW-0808">Transferase</keyword>
<dbReference type="InterPro" id="IPR027417">
    <property type="entry name" value="P-loop_NTPase"/>
</dbReference>
<dbReference type="GO" id="GO:0005524">
    <property type="term" value="F:ATP binding"/>
    <property type="evidence" value="ECO:0007669"/>
    <property type="project" value="InterPro"/>
</dbReference>
<organism evidence="1 2">
    <name type="scientific">candidate division WOR-3 bacterium JGI_Cruoil_03_51_56</name>
    <dbReference type="NCBI Taxonomy" id="1973747"/>
    <lineage>
        <taxon>Bacteria</taxon>
        <taxon>Bacteria division WOR-3</taxon>
    </lineage>
</organism>
<dbReference type="AlphaFoldDB" id="A0A235BRY6"/>
<dbReference type="Proteomes" id="UP000215559">
    <property type="component" value="Unassembled WGS sequence"/>
</dbReference>
<gene>
    <name evidence="1" type="ORF">CH330_07665</name>
</gene>
<dbReference type="PANTHER" id="PTHR46638:SF1">
    <property type="entry name" value="CORRINOID ADENOSYLTRANSFERASE"/>
    <property type="match status" value="1"/>
</dbReference>
<dbReference type="Gene3D" id="3.40.50.300">
    <property type="entry name" value="P-loop containing nucleotide triphosphate hydrolases"/>
    <property type="match status" value="1"/>
</dbReference>
<dbReference type="Pfam" id="PF02572">
    <property type="entry name" value="CobA_CobO_BtuR"/>
    <property type="match status" value="1"/>
</dbReference>
<dbReference type="CDD" id="cd00561">
    <property type="entry name" value="CobA_ACA"/>
    <property type="match status" value="1"/>
</dbReference>
<proteinExistence type="predicted"/>
<name>A0A235BRY6_UNCW3</name>
<dbReference type="PANTHER" id="PTHR46638">
    <property type="entry name" value="CORRINOID ADENOSYLTRANSFERASE"/>
    <property type="match status" value="1"/>
</dbReference>
<accession>A0A235BRY6</accession>
<dbReference type="SUPFAM" id="SSF52540">
    <property type="entry name" value="P-loop containing nucleoside triphosphate hydrolases"/>
    <property type="match status" value="1"/>
</dbReference>
<dbReference type="GO" id="GO:0008817">
    <property type="term" value="F:corrinoid adenosyltransferase activity"/>
    <property type="evidence" value="ECO:0007669"/>
    <property type="project" value="InterPro"/>
</dbReference>
<dbReference type="GO" id="GO:0009236">
    <property type="term" value="P:cobalamin biosynthetic process"/>
    <property type="evidence" value="ECO:0007669"/>
    <property type="project" value="InterPro"/>
</dbReference>
<protein>
    <submittedName>
        <fullName evidence="1">Cob(I)yrinic acid a,c-diamide adenosyltransferase</fullName>
    </submittedName>
</protein>